<evidence type="ECO:0000313" key="1">
    <source>
        <dbReference type="EMBL" id="ENU26974.1"/>
    </source>
</evidence>
<keyword evidence="2" id="KW-1185">Reference proteome</keyword>
<sequence>MNIKFIKIGLVLFSIVCIIASCYLNKFSESAKRESEQRNLLGVKYFSKAKIKGKVKEINFIEDREIYAYDIMVIGDVDNMLKINPTYLFVYYDKGDNMKMLTIYLSSSLNIKVGQTICKDENSLYFYPC</sequence>
<organism evidence="1 2">
    <name type="scientific">Acinetobacter modestus</name>
    <dbReference type="NCBI Taxonomy" id="1776740"/>
    <lineage>
        <taxon>Bacteria</taxon>
        <taxon>Pseudomonadati</taxon>
        <taxon>Pseudomonadota</taxon>
        <taxon>Gammaproteobacteria</taxon>
        <taxon>Moraxellales</taxon>
        <taxon>Moraxellaceae</taxon>
        <taxon>Acinetobacter</taxon>
    </lineage>
</organism>
<dbReference type="RefSeq" id="WP_004661555.1">
    <property type="nucleotide sequence ID" value="NZ_BMDV01000002.1"/>
</dbReference>
<evidence type="ECO:0000313" key="2">
    <source>
        <dbReference type="Proteomes" id="UP000013190"/>
    </source>
</evidence>
<dbReference type="Proteomes" id="UP000013190">
    <property type="component" value="Unassembled WGS sequence"/>
</dbReference>
<gene>
    <name evidence="1" type="ORF">F992_01578</name>
</gene>
<dbReference type="GeneID" id="92834984"/>
<reference evidence="1 2" key="2">
    <citation type="journal article" date="2016" name="Int. J. Syst. Evol. Microbiol.">
        <title>Taxonomy of haemolytic and/or proteolytic strains of the genus Acinetobacter with the proposal of Acinetobacter courvalinii sp. nov. (genomic species 14 sensu Bouvet &amp; Jeanjean), Acinetobacter dispersus sp. nov. (genomic species 17), Acinetobacter modestus sp. nov., Acinetobacter proteolyticus sp. nov. and Acinetobacter vivianii sp. nov.</title>
        <authorList>
            <person name="Nemec A."/>
            <person name="Radolfova-Krizova L."/>
            <person name="Maixnerova M."/>
            <person name="Vrestiakova E."/>
            <person name="Jezek P."/>
            <person name="Sedo O."/>
        </authorList>
    </citation>
    <scope>NUCLEOTIDE SEQUENCE [LARGE SCALE GENOMIC DNA]</scope>
    <source>
        <strain evidence="1 2">NIPH 236</strain>
    </source>
</reference>
<comment type="caution">
    <text evidence="1">The sequence shown here is derived from an EMBL/GenBank/DDBJ whole genome shotgun (WGS) entry which is preliminary data.</text>
</comment>
<proteinExistence type="predicted"/>
<dbReference type="PROSITE" id="PS51257">
    <property type="entry name" value="PROKAR_LIPOPROTEIN"/>
    <property type="match status" value="1"/>
</dbReference>
<accession>A0ABP2TXY9</accession>
<name>A0ABP2TXY9_9GAMM</name>
<reference evidence="2" key="1">
    <citation type="submission" date="2013-02" db="EMBL/GenBank/DDBJ databases">
        <title>The Genome Sequence of Acinetobacter sp. NIPH 236.</title>
        <authorList>
            <consortium name="The Broad Institute Genome Sequencing Platform"/>
            <consortium name="The Broad Institute Genome Sequencing Center for Infectious Disease"/>
            <person name="Cerqueira G."/>
            <person name="Feldgarden M."/>
            <person name="Courvalin P."/>
            <person name="Perichon B."/>
            <person name="Grillot-Courvalin C."/>
            <person name="Clermont D."/>
            <person name="Rocha E."/>
            <person name="Yoon E.-J."/>
            <person name="Nemec A."/>
            <person name="Walker B."/>
            <person name="Young S.K."/>
            <person name="Zeng Q."/>
            <person name="Gargeya S."/>
            <person name="Fitzgerald M."/>
            <person name="Haas B."/>
            <person name="Abouelleil A."/>
            <person name="Alvarado L."/>
            <person name="Arachchi H.M."/>
            <person name="Berlin A.M."/>
            <person name="Chapman S.B."/>
            <person name="Dewar J."/>
            <person name="Goldberg J."/>
            <person name="Griggs A."/>
            <person name="Gujja S."/>
            <person name="Hansen M."/>
            <person name="Howarth C."/>
            <person name="Imamovic A."/>
            <person name="Larimer J."/>
            <person name="McCowan C."/>
            <person name="Murphy C."/>
            <person name="Neiman D."/>
            <person name="Pearson M."/>
            <person name="Priest M."/>
            <person name="Roberts A."/>
            <person name="Saif S."/>
            <person name="Shea T."/>
            <person name="Sisk P."/>
            <person name="Sykes S."/>
            <person name="Wortman J."/>
            <person name="Nusbaum C."/>
            <person name="Birren B."/>
        </authorList>
    </citation>
    <scope>NUCLEOTIDE SEQUENCE [LARGE SCALE GENOMIC DNA]</scope>
    <source>
        <strain evidence="2">NIPH 236</strain>
    </source>
</reference>
<protein>
    <recommendedName>
        <fullName evidence="3">Lipoprotein</fullName>
    </recommendedName>
</protein>
<dbReference type="EMBL" id="APOJ01000023">
    <property type="protein sequence ID" value="ENU26974.1"/>
    <property type="molecule type" value="Genomic_DNA"/>
</dbReference>
<evidence type="ECO:0008006" key="3">
    <source>
        <dbReference type="Google" id="ProtNLM"/>
    </source>
</evidence>